<evidence type="ECO:0000313" key="7">
    <source>
        <dbReference type="Proteomes" id="UP000799538"/>
    </source>
</evidence>
<evidence type="ECO:0000256" key="4">
    <source>
        <dbReference type="ARBA" id="ARBA00022691"/>
    </source>
</evidence>
<dbReference type="OrthoDB" id="276151at2759"/>
<dbReference type="Proteomes" id="UP000799538">
    <property type="component" value="Unassembled WGS sequence"/>
</dbReference>
<proteinExistence type="predicted"/>
<accession>A0A6A6GED4</accession>
<dbReference type="CDD" id="cd02440">
    <property type="entry name" value="AdoMet_MTases"/>
    <property type="match status" value="1"/>
</dbReference>
<evidence type="ECO:0000256" key="3">
    <source>
        <dbReference type="ARBA" id="ARBA00022679"/>
    </source>
</evidence>
<dbReference type="PANTHER" id="PTHR32183:SF6">
    <property type="entry name" value="CYSTEINE SULFINATE DESULFINASE_CYSTEINE DESULFURASE AND RELATED ENZYMES"/>
    <property type="match status" value="1"/>
</dbReference>
<name>A0A6A6GED4_9PEZI</name>
<dbReference type="InterPro" id="IPR029063">
    <property type="entry name" value="SAM-dependent_MTases_sf"/>
</dbReference>
<sequence>MSVATGPIDDRTRLRNHFQTDPTDSSRWDDLWTQSYTPWDRGLPNPALSDLLASRHPALNPPVIAPKDPINPAHQKIRRPRALVPGCGKGYDVFLFASWGFDAFGVEVSGKAAEAARQEQVRVGDGEEYKTKDEKVGRGEARILQGDFFTDEWWRESSEALEQGGFGEKEGFDVIYDYTFFCALPPQLRSKWAARMAELLAPQGRLICLEFPTYKEPSTAGPPWAVRPVEYVGYLSKPGEKLEYDSDGFVKGIDEENPSRSEKGLIRVAHYQPDRTHEIGKGTDWVAIWKHQ</sequence>
<dbReference type="EMBL" id="ML992505">
    <property type="protein sequence ID" value="KAF2223989.1"/>
    <property type="molecule type" value="Genomic_DNA"/>
</dbReference>
<gene>
    <name evidence="6" type="ORF">BDZ85DRAFT_195597</name>
</gene>
<evidence type="ECO:0000256" key="1">
    <source>
        <dbReference type="ARBA" id="ARBA00022553"/>
    </source>
</evidence>
<keyword evidence="7" id="KW-1185">Reference proteome</keyword>
<dbReference type="Gene3D" id="3.40.50.150">
    <property type="entry name" value="Vaccinia Virus protein VP39"/>
    <property type="match status" value="1"/>
</dbReference>
<reference evidence="7" key="1">
    <citation type="journal article" date="2020" name="Stud. Mycol.">
        <title>101 Dothideomycetes genomes: A test case for predicting lifestyles and emergence of pathogens.</title>
        <authorList>
            <person name="Haridas S."/>
            <person name="Albert R."/>
            <person name="Binder M."/>
            <person name="Bloem J."/>
            <person name="LaButti K."/>
            <person name="Salamov A."/>
            <person name="Andreopoulos B."/>
            <person name="Baker S."/>
            <person name="Barry K."/>
            <person name="Bills G."/>
            <person name="Bluhm B."/>
            <person name="Cannon C."/>
            <person name="Castanera R."/>
            <person name="Culley D."/>
            <person name="Daum C."/>
            <person name="Ezra D."/>
            <person name="Gonzalez J."/>
            <person name="Henrissat B."/>
            <person name="Kuo A."/>
            <person name="Liang C."/>
            <person name="Lipzen A."/>
            <person name="Lutzoni F."/>
            <person name="Magnuson J."/>
            <person name="Mondo S."/>
            <person name="Nolan M."/>
            <person name="Ohm R."/>
            <person name="Pangilinan J."/>
            <person name="Park H.-J."/>
            <person name="Ramirez L."/>
            <person name="Alfaro M."/>
            <person name="Sun H."/>
            <person name="Tritt A."/>
            <person name="Yoshinaga Y."/>
            <person name="Zwiers L.-H."/>
            <person name="Turgeon B."/>
            <person name="Goodwin S."/>
            <person name="Spatafora J."/>
            <person name="Crous P."/>
            <person name="Grigoriev I."/>
        </authorList>
    </citation>
    <scope>NUCLEOTIDE SEQUENCE [LARGE SCALE GENOMIC DNA]</scope>
    <source>
        <strain evidence="7">CECT 20119</strain>
    </source>
</reference>
<keyword evidence="4" id="KW-0949">S-adenosyl-L-methionine</keyword>
<dbReference type="AlphaFoldDB" id="A0A6A6GED4"/>
<dbReference type="PROSITE" id="PS51585">
    <property type="entry name" value="SAM_MT_TPMT"/>
    <property type="match status" value="1"/>
</dbReference>
<keyword evidence="2 6" id="KW-0489">Methyltransferase</keyword>
<organism evidence="6 7">
    <name type="scientific">Elsinoe ampelina</name>
    <dbReference type="NCBI Taxonomy" id="302913"/>
    <lineage>
        <taxon>Eukaryota</taxon>
        <taxon>Fungi</taxon>
        <taxon>Dikarya</taxon>
        <taxon>Ascomycota</taxon>
        <taxon>Pezizomycotina</taxon>
        <taxon>Dothideomycetes</taxon>
        <taxon>Dothideomycetidae</taxon>
        <taxon>Myriangiales</taxon>
        <taxon>Elsinoaceae</taxon>
        <taxon>Elsinoe</taxon>
    </lineage>
</organism>
<keyword evidence="3 6" id="KW-0808">Transferase</keyword>
<dbReference type="GO" id="GO:0032259">
    <property type="term" value="P:methylation"/>
    <property type="evidence" value="ECO:0007669"/>
    <property type="project" value="UniProtKB-KW"/>
</dbReference>
<dbReference type="GO" id="GO:0008757">
    <property type="term" value="F:S-adenosylmethionine-dependent methyltransferase activity"/>
    <property type="evidence" value="ECO:0007669"/>
    <property type="project" value="InterPro"/>
</dbReference>
<protein>
    <submittedName>
        <fullName evidence="6">S-adenosyl-L-methionine-dependent methyltransferase</fullName>
    </submittedName>
</protein>
<keyword evidence="1" id="KW-0597">Phosphoprotein</keyword>
<dbReference type="Pfam" id="PF05724">
    <property type="entry name" value="TPMT"/>
    <property type="match status" value="1"/>
</dbReference>
<evidence type="ECO:0000313" key="6">
    <source>
        <dbReference type="EMBL" id="KAF2223989.1"/>
    </source>
</evidence>
<feature type="region of interest" description="Disordered" evidence="5">
    <location>
        <begin position="1"/>
        <end position="29"/>
    </location>
</feature>
<dbReference type="InterPro" id="IPR008854">
    <property type="entry name" value="TPMT"/>
</dbReference>
<evidence type="ECO:0000256" key="2">
    <source>
        <dbReference type="ARBA" id="ARBA00022603"/>
    </source>
</evidence>
<evidence type="ECO:0000256" key="5">
    <source>
        <dbReference type="SAM" id="MobiDB-lite"/>
    </source>
</evidence>
<dbReference type="SUPFAM" id="SSF53335">
    <property type="entry name" value="S-adenosyl-L-methionine-dependent methyltransferases"/>
    <property type="match status" value="1"/>
</dbReference>
<dbReference type="PANTHER" id="PTHR32183">
    <property type="match status" value="1"/>
</dbReference>